<keyword evidence="2 4" id="KW-1005">Bacterial flagellum biogenesis</keyword>
<dbReference type="InterPro" id="IPR003775">
    <property type="entry name" value="Flagellar_assembly_factor_FliW"/>
</dbReference>
<comment type="function">
    <text evidence="4">Acts as an anti-CsrA protein, binds CsrA and prevents it from repressing translation of its target genes, one of which is flagellin. Binds to flagellin and participates in the assembly of the flagellum.</text>
</comment>
<keyword evidence="5" id="KW-0966">Cell projection</keyword>
<evidence type="ECO:0000256" key="4">
    <source>
        <dbReference type="HAMAP-Rule" id="MF_01185"/>
    </source>
</evidence>
<organism evidence="5 6">
    <name type="scientific">Exiguobacterium aurantiacum</name>
    <dbReference type="NCBI Taxonomy" id="33987"/>
    <lineage>
        <taxon>Bacteria</taxon>
        <taxon>Bacillati</taxon>
        <taxon>Bacillota</taxon>
        <taxon>Bacilli</taxon>
        <taxon>Bacillales</taxon>
        <taxon>Bacillales Family XII. Incertae Sedis</taxon>
        <taxon>Exiguobacterium</taxon>
    </lineage>
</organism>
<protein>
    <recommendedName>
        <fullName evidence="4">Flagellar assembly factor FliW</fullName>
    </recommendedName>
</protein>
<keyword evidence="3 4" id="KW-0810">Translation regulation</keyword>
<dbReference type="RefSeq" id="WP_024370484.1">
    <property type="nucleotide sequence ID" value="NZ_UGGP01000001.1"/>
</dbReference>
<keyword evidence="5" id="KW-0282">Flagellum</keyword>
<dbReference type="GO" id="GO:0044780">
    <property type="term" value="P:bacterial-type flagellum assembly"/>
    <property type="evidence" value="ECO:0007669"/>
    <property type="project" value="UniProtKB-UniRule"/>
</dbReference>
<dbReference type="Pfam" id="PF02623">
    <property type="entry name" value="FliW"/>
    <property type="match status" value="1"/>
</dbReference>
<dbReference type="OrthoDB" id="9801235at2"/>
<dbReference type="SUPFAM" id="SSF141457">
    <property type="entry name" value="BH3618-like"/>
    <property type="match status" value="1"/>
</dbReference>
<keyword evidence="1 4" id="KW-0963">Cytoplasm</keyword>
<gene>
    <name evidence="4 5" type="primary">fliW</name>
    <name evidence="5" type="ORF">NCTC13163_00840</name>
</gene>
<keyword evidence="5" id="KW-0969">Cilium</keyword>
<comment type="similarity">
    <text evidence="4">Belongs to the FliW family.</text>
</comment>
<dbReference type="STRING" id="1397694.GCA_000702585_01354"/>
<dbReference type="Gene3D" id="2.30.290.10">
    <property type="entry name" value="BH3618-like"/>
    <property type="match status" value="1"/>
</dbReference>
<evidence type="ECO:0000256" key="3">
    <source>
        <dbReference type="ARBA" id="ARBA00022845"/>
    </source>
</evidence>
<dbReference type="HAMAP" id="MF_01185">
    <property type="entry name" value="FliW"/>
    <property type="match status" value="1"/>
</dbReference>
<comment type="subcellular location">
    <subcellularLocation>
        <location evidence="4">Cytoplasm</location>
    </subcellularLocation>
</comment>
<dbReference type="GO" id="GO:0006417">
    <property type="term" value="P:regulation of translation"/>
    <property type="evidence" value="ECO:0007669"/>
    <property type="project" value="UniProtKB-KW"/>
</dbReference>
<dbReference type="Proteomes" id="UP000254060">
    <property type="component" value="Unassembled WGS sequence"/>
</dbReference>
<dbReference type="EMBL" id="UGGP01000001">
    <property type="protein sequence ID" value="STO07493.1"/>
    <property type="molecule type" value="Genomic_DNA"/>
</dbReference>
<dbReference type="PANTHER" id="PTHR39190">
    <property type="entry name" value="FLAGELLAR ASSEMBLY FACTOR FLIW"/>
    <property type="match status" value="1"/>
</dbReference>
<sequence length="145" mass="16453">MFIETDYFGKIEVKEEETISFVSEIPGFPESKTFALIPYGDDLPFWSLQSLEDKACAFVVTNPFWHKPDYAFELTDGAKDQLGIDEAEHVSVYAIVTLREPFETSTLNLKAPIVIETNERRGKQVILDDAYPARFPLGGQKSEVR</sequence>
<comment type="subunit">
    <text evidence="4">Interacts with translational regulator CsrA and flagellin(s).</text>
</comment>
<evidence type="ECO:0000313" key="5">
    <source>
        <dbReference type="EMBL" id="STO07493.1"/>
    </source>
</evidence>
<dbReference type="AlphaFoldDB" id="A0A377FT28"/>
<dbReference type="GO" id="GO:0005737">
    <property type="term" value="C:cytoplasm"/>
    <property type="evidence" value="ECO:0007669"/>
    <property type="project" value="UniProtKB-SubCell"/>
</dbReference>
<proteinExistence type="inferred from homology"/>
<dbReference type="InterPro" id="IPR024046">
    <property type="entry name" value="Flagellar_assmbl_FliW_dom_sf"/>
</dbReference>
<accession>A0A377FT28</accession>
<evidence type="ECO:0000256" key="1">
    <source>
        <dbReference type="ARBA" id="ARBA00022490"/>
    </source>
</evidence>
<dbReference type="PANTHER" id="PTHR39190:SF1">
    <property type="entry name" value="FLAGELLAR ASSEMBLY FACTOR FLIW"/>
    <property type="match status" value="1"/>
</dbReference>
<evidence type="ECO:0000313" key="6">
    <source>
        <dbReference type="Proteomes" id="UP000254060"/>
    </source>
</evidence>
<keyword evidence="4" id="KW-0143">Chaperone</keyword>
<name>A0A377FT28_9BACL</name>
<evidence type="ECO:0000256" key="2">
    <source>
        <dbReference type="ARBA" id="ARBA00022795"/>
    </source>
</evidence>
<reference evidence="5 6" key="1">
    <citation type="submission" date="2018-06" db="EMBL/GenBank/DDBJ databases">
        <authorList>
            <consortium name="Pathogen Informatics"/>
            <person name="Doyle S."/>
        </authorList>
    </citation>
    <scope>NUCLEOTIDE SEQUENCE [LARGE SCALE GENOMIC DNA]</scope>
    <source>
        <strain evidence="5 6">NCTC13163</strain>
    </source>
</reference>